<dbReference type="AlphaFoldDB" id="Q5NYB0"/>
<name>Q5NYB0_AROAE</name>
<dbReference type="EMBL" id="CR555306">
    <property type="protein sequence ID" value="CAI09954.1"/>
    <property type="molecule type" value="Genomic_DNA"/>
</dbReference>
<dbReference type="STRING" id="76114.ebA6694"/>
<protein>
    <submittedName>
        <fullName evidence="2">Uncharacterized protein</fullName>
    </submittedName>
</protein>
<sequence>MIGLSPAISVQRSTPGPEGQPPGPKDVKSKYQPCQFASGVLYKT</sequence>
<keyword evidence="3" id="KW-1185">Reference proteome</keyword>
<organism evidence="2 3">
    <name type="scientific">Aromatoleum aromaticum (strain DSM 19018 / LMG 30748 / EbN1)</name>
    <name type="common">Azoarcus sp. (strain EbN1)</name>
    <dbReference type="NCBI Taxonomy" id="76114"/>
    <lineage>
        <taxon>Bacteria</taxon>
        <taxon>Pseudomonadati</taxon>
        <taxon>Pseudomonadota</taxon>
        <taxon>Betaproteobacteria</taxon>
        <taxon>Rhodocyclales</taxon>
        <taxon>Rhodocyclaceae</taxon>
        <taxon>Aromatoleum</taxon>
    </lineage>
</organism>
<feature type="region of interest" description="Disordered" evidence="1">
    <location>
        <begin position="1"/>
        <end position="30"/>
    </location>
</feature>
<proteinExistence type="predicted"/>
<dbReference type="Proteomes" id="UP000006552">
    <property type="component" value="Chromosome"/>
</dbReference>
<evidence type="ECO:0000313" key="3">
    <source>
        <dbReference type="Proteomes" id="UP000006552"/>
    </source>
</evidence>
<reference evidence="2 3" key="1">
    <citation type="journal article" date="2005" name="Arch. Microbiol.">
        <title>The genome sequence of an anaerobic aromatic-degrading denitrifying bacterium, strain EbN1.</title>
        <authorList>
            <person name="Rabus R."/>
            <person name="Kube M."/>
            <person name="Heider J."/>
            <person name="Beck A."/>
            <person name="Heitmann K."/>
            <person name="Widdel F."/>
            <person name="Reinhardt R."/>
        </authorList>
    </citation>
    <scope>NUCLEOTIDE SEQUENCE [LARGE SCALE GENOMIC DNA]</scope>
    <source>
        <strain evidence="2 3">EbN1</strain>
    </source>
</reference>
<dbReference type="HOGENOM" id="CLU_3211756_0_0_4"/>
<dbReference type="KEGG" id="eba:ebA6694"/>
<evidence type="ECO:0000313" key="2">
    <source>
        <dbReference type="EMBL" id="CAI09954.1"/>
    </source>
</evidence>
<gene>
    <name evidence="2" type="ORF">ebA6694</name>
</gene>
<evidence type="ECO:0000256" key="1">
    <source>
        <dbReference type="SAM" id="MobiDB-lite"/>
    </source>
</evidence>
<accession>Q5NYB0</accession>